<evidence type="ECO:0000256" key="2">
    <source>
        <dbReference type="ARBA" id="ARBA00013090"/>
    </source>
</evidence>
<comment type="similarity">
    <text evidence="7">Belongs to the aspartate/glutamate racemases family.</text>
</comment>
<protein>
    <recommendedName>
        <fullName evidence="2 7">Glutamate racemase</fullName>
        <ecNumber evidence="2 7">5.1.1.3</ecNumber>
    </recommendedName>
</protein>
<feature type="active site" description="Proton donor/acceptor" evidence="7">
    <location>
        <position position="95"/>
    </location>
</feature>
<dbReference type="EMBL" id="CP065738">
    <property type="protein sequence ID" value="QPT53646.1"/>
    <property type="molecule type" value="Genomic_DNA"/>
</dbReference>
<gene>
    <name evidence="7" type="primary">murI</name>
    <name evidence="9" type="ORF">I6G21_10495</name>
</gene>
<comment type="function">
    <text evidence="7">Provides the (R)-glutamate required for cell wall biosynthesis.</text>
</comment>
<reference evidence="9 10" key="1">
    <citation type="submission" date="2020-12" db="EMBL/GenBank/DDBJ databases">
        <title>FDA dAtabase for Regulatory Grade micrObial Sequences (FDA-ARGOS): Supporting development and validation of Infectious Disease Dx tests.</title>
        <authorList>
            <person name="Sproer C."/>
            <person name="Gronow S."/>
            <person name="Severitt S."/>
            <person name="Schroder I."/>
            <person name="Tallon L."/>
            <person name="Sadzewicz L."/>
            <person name="Zhao X."/>
            <person name="Boylan J."/>
            <person name="Ott S."/>
            <person name="Bowen H."/>
            <person name="Vavikolanu K."/>
            <person name="Mehta A."/>
            <person name="Aluvathingal J."/>
            <person name="Nadendla S."/>
            <person name="Lowell S."/>
            <person name="Myers T."/>
            <person name="Yan Y."/>
            <person name="Sichtig H."/>
        </authorList>
    </citation>
    <scope>NUCLEOTIDE SEQUENCE [LARGE SCALE GENOMIC DNA]</scope>
    <source>
        <strain evidence="9 10">FDAARGOS_864</strain>
    </source>
</reference>
<feature type="binding site" evidence="7">
    <location>
        <begin position="96"/>
        <end position="97"/>
    </location>
    <ligand>
        <name>substrate</name>
    </ligand>
</feature>
<keyword evidence="6 7" id="KW-0961">Cell wall biogenesis/degradation</keyword>
<evidence type="ECO:0000256" key="5">
    <source>
        <dbReference type="ARBA" id="ARBA00023235"/>
    </source>
</evidence>
<dbReference type="InterPro" id="IPR001920">
    <property type="entry name" value="Asp/Glu_race"/>
</dbReference>
<feature type="binding site" evidence="7">
    <location>
        <begin position="64"/>
        <end position="65"/>
    </location>
    <ligand>
        <name>substrate</name>
    </ligand>
</feature>
<comment type="pathway">
    <text evidence="7">Cell wall biogenesis; peptidoglycan biosynthesis.</text>
</comment>
<keyword evidence="4 7" id="KW-0573">Peptidoglycan synthesis</keyword>
<evidence type="ECO:0000256" key="3">
    <source>
        <dbReference type="ARBA" id="ARBA00022960"/>
    </source>
</evidence>
<dbReference type="RefSeq" id="WP_129357451.1">
    <property type="nucleotide sequence ID" value="NZ_CP065738.1"/>
</dbReference>
<evidence type="ECO:0000256" key="6">
    <source>
        <dbReference type="ARBA" id="ARBA00023316"/>
    </source>
</evidence>
<keyword evidence="3 7" id="KW-0133">Cell shape</keyword>
<feature type="active site" description="Proton donor/acceptor" evidence="7">
    <location>
        <position position="209"/>
    </location>
</feature>
<dbReference type="AlphaFoldDB" id="A0A7T3FA80"/>
<feature type="compositionally biased region" description="Low complexity" evidence="8">
    <location>
        <begin position="326"/>
        <end position="335"/>
    </location>
</feature>
<dbReference type="EC" id="5.1.1.3" evidence="2 7"/>
<dbReference type="FunFam" id="3.40.50.1860:FF:000001">
    <property type="entry name" value="Glutamate racemase"/>
    <property type="match status" value="1"/>
</dbReference>
<dbReference type="GO" id="GO:0009252">
    <property type="term" value="P:peptidoglycan biosynthetic process"/>
    <property type="evidence" value="ECO:0007669"/>
    <property type="project" value="UniProtKB-UniRule"/>
</dbReference>
<organism evidence="9 10">
    <name type="scientific">Rothia kristinae</name>
    <dbReference type="NCBI Taxonomy" id="37923"/>
    <lineage>
        <taxon>Bacteria</taxon>
        <taxon>Bacillati</taxon>
        <taxon>Actinomycetota</taxon>
        <taxon>Actinomycetes</taxon>
        <taxon>Micrococcales</taxon>
        <taxon>Micrococcaceae</taxon>
        <taxon>Rothia</taxon>
    </lineage>
</organism>
<dbReference type="PROSITE" id="PS00923">
    <property type="entry name" value="ASP_GLU_RACEMASE_1"/>
    <property type="match status" value="1"/>
</dbReference>
<feature type="binding site" evidence="7">
    <location>
        <begin position="210"/>
        <end position="211"/>
    </location>
    <ligand>
        <name>substrate</name>
    </ligand>
</feature>
<dbReference type="Gene3D" id="3.40.50.1860">
    <property type="match status" value="2"/>
</dbReference>
<dbReference type="Pfam" id="PF01177">
    <property type="entry name" value="Asp_Glu_race"/>
    <property type="match status" value="1"/>
</dbReference>
<dbReference type="InterPro" id="IPR015942">
    <property type="entry name" value="Asp/Glu/hydantoin_racemase"/>
</dbReference>
<comment type="catalytic activity">
    <reaction evidence="1 7">
        <text>L-glutamate = D-glutamate</text>
        <dbReference type="Rhea" id="RHEA:12813"/>
        <dbReference type="ChEBI" id="CHEBI:29985"/>
        <dbReference type="ChEBI" id="CHEBI:29986"/>
        <dbReference type="EC" id="5.1.1.3"/>
    </reaction>
</comment>
<keyword evidence="5 7" id="KW-0413">Isomerase</keyword>
<proteinExistence type="inferred from homology"/>
<evidence type="ECO:0000313" key="9">
    <source>
        <dbReference type="EMBL" id="QPT53646.1"/>
    </source>
</evidence>
<name>A0A7T3FA80_9MICC</name>
<dbReference type="HAMAP" id="MF_00258">
    <property type="entry name" value="Glu_racemase"/>
    <property type="match status" value="1"/>
</dbReference>
<dbReference type="NCBIfam" id="TIGR00067">
    <property type="entry name" value="glut_race"/>
    <property type="match status" value="1"/>
</dbReference>
<dbReference type="GO" id="GO:0008881">
    <property type="term" value="F:glutamate racemase activity"/>
    <property type="evidence" value="ECO:0007669"/>
    <property type="project" value="UniProtKB-UniRule"/>
</dbReference>
<sequence>MNSLPDQTDAVTAWGSAAPARPTPRAPIGVFDSGVGGLTVARAIMDQLPHEQILYVGDTAHGPYGPLSIAQVRANALRIMDDLVDSGVKALVIACNTASSAVLRDARERYTRHYGIPVVEVIQPAVRRAVAATRNDVVGVLGTVATVSSRAYEDTFAAAPQLRIVSEACPEFVEFVERGITSGPELLEAVRTHLAPLQEAGVDTVVLGCTHYPLLTGVISYVLGEEVTLVTSSEETAKDLFRALMAQDLQRPADAPAPRHEFVATGDPERFQALARRFLGPEVLGVRHSASIAESYPTGSLAVVTPEMIRTASVDLSAVAATSGAAAEVAGAAGTDPGPRSAGAPEPDAESGAQEGRAWS</sequence>
<evidence type="ECO:0000313" key="10">
    <source>
        <dbReference type="Proteomes" id="UP000594975"/>
    </source>
</evidence>
<dbReference type="KEGG" id="rkr:I6G21_10495"/>
<evidence type="ECO:0000256" key="8">
    <source>
        <dbReference type="SAM" id="MobiDB-lite"/>
    </source>
</evidence>
<dbReference type="PANTHER" id="PTHR21198:SF2">
    <property type="entry name" value="GLUTAMATE RACEMASE"/>
    <property type="match status" value="1"/>
</dbReference>
<dbReference type="Proteomes" id="UP000594975">
    <property type="component" value="Chromosome"/>
</dbReference>
<evidence type="ECO:0000256" key="1">
    <source>
        <dbReference type="ARBA" id="ARBA00001602"/>
    </source>
</evidence>
<dbReference type="InterPro" id="IPR033134">
    <property type="entry name" value="Asp/Glu_racemase_AS_2"/>
</dbReference>
<feature type="binding site" evidence="7">
    <location>
        <begin position="32"/>
        <end position="33"/>
    </location>
    <ligand>
        <name>substrate</name>
    </ligand>
</feature>
<dbReference type="GO" id="GO:0008360">
    <property type="term" value="P:regulation of cell shape"/>
    <property type="evidence" value="ECO:0007669"/>
    <property type="project" value="UniProtKB-KW"/>
</dbReference>
<dbReference type="PANTHER" id="PTHR21198">
    <property type="entry name" value="GLUTAMATE RACEMASE"/>
    <property type="match status" value="1"/>
</dbReference>
<dbReference type="GO" id="GO:0071555">
    <property type="term" value="P:cell wall organization"/>
    <property type="evidence" value="ECO:0007669"/>
    <property type="project" value="UniProtKB-KW"/>
</dbReference>
<accession>A0A7T3FA80</accession>
<dbReference type="UniPathway" id="UPA00219"/>
<dbReference type="InterPro" id="IPR004391">
    <property type="entry name" value="Glu_race"/>
</dbReference>
<dbReference type="InterPro" id="IPR018187">
    <property type="entry name" value="Asp/Glu_racemase_AS_1"/>
</dbReference>
<evidence type="ECO:0000256" key="4">
    <source>
        <dbReference type="ARBA" id="ARBA00022984"/>
    </source>
</evidence>
<dbReference type="GeneID" id="61263827"/>
<evidence type="ECO:0000256" key="7">
    <source>
        <dbReference type="HAMAP-Rule" id="MF_00258"/>
    </source>
</evidence>
<dbReference type="PROSITE" id="PS00924">
    <property type="entry name" value="ASP_GLU_RACEMASE_2"/>
    <property type="match status" value="1"/>
</dbReference>
<feature type="region of interest" description="Disordered" evidence="8">
    <location>
        <begin position="326"/>
        <end position="360"/>
    </location>
</feature>
<dbReference type="SUPFAM" id="SSF53681">
    <property type="entry name" value="Aspartate/glutamate racemase"/>
    <property type="match status" value="2"/>
</dbReference>